<keyword evidence="2" id="KW-1185">Reference proteome</keyword>
<accession>A0A367INK3</accession>
<organism evidence="1 2">
    <name type="scientific">Rhizopus azygosporus</name>
    <name type="common">Rhizopus microsporus var. azygosporus</name>
    <dbReference type="NCBI Taxonomy" id="86630"/>
    <lineage>
        <taxon>Eukaryota</taxon>
        <taxon>Fungi</taxon>
        <taxon>Fungi incertae sedis</taxon>
        <taxon>Mucoromycota</taxon>
        <taxon>Mucoromycotina</taxon>
        <taxon>Mucoromycetes</taxon>
        <taxon>Mucorales</taxon>
        <taxon>Mucorineae</taxon>
        <taxon>Rhizopodaceae</taxon>
        <taxon>Rhizopus</taxon>
    </lineage>
</organism>
<dbReference type="Proteomes" id="UP000252139">
    <property type="component" value="Unassembled WGS sequence"/>
</dbReference>
<sequence>MVLCSAIKGITQSVIADIEKEYSGRSSNEMTVEAHTRQVRQHPPSTYWIACGPLMIINTTSAGGAVPAERSSAYRKMLTIYTANGTP</sequence>
<evidence type="ECO:0000313" key="1">
    <source>
        <dbReference type="EMBL" id="RCH79264.1"/>
    </source>
</evidence>
<feature type="non-terminal residue" evidence="1">
    <location>
        <position position="87"/>
    </location>
</feature>
<dbReference type="EMBL" id="PJQL01004605">
    <property type="protein sequence ID" value="RCH79264.1"/>
    <property type="molecule type" value="Genomic_DNA"/>
</dbReference>
<name>A0A367INK3_RHIAZ</name>
<comment type="caution">
    <text evidence="1">The sequence shown here is derived from an EMBL/GenBank/DDBJ whole genome shotgun (WGS) entry which is preliminary data.</text>
</comment>
<reference evidence="1 2" key="1">
    <citation type="journal article" date="2018" name="G3 (Bethesda)">
        <title>Phylogenetic and Phylogenomic Definition of Rhizopus Species.</title>
        <authorList>
            <person name="Gryganskyi A.P."/>
            <person name="Golan J."/>
            <person name="Dolatabadi S."/>
            <person name="Mondo S."/>
            <person name="Robb S."/>
            <person name="Idnurm A."/>
            <person name="Muszewska A."/>
            <person name="Steczkiewicz K."/>
            <person name="Masonjones S."/>
            <person name="Liao H.L."/>
            <person name="Gajdeczka M.T."/>
            <person name="Anike F."/>
            <person name="Vuek A."/>
            <person name="Anishchenko I.M."/>
            <person name="Voigt K."/>
            <person name="de Hoog G.S."/>
            <person name="Smith M.E."/>
            <person name="Heitman J."/>
            <person name="Vilgalys R."/>
            <person name="Stajich J.E."/>
        </authorList>
    </citation>
    <scope>NUCLEOTIDE SEQUENCE [LARGE SCALE GENOMIC DNA]</scope>
    <source>
        <strain evidence="1 2">CBS 357.93</strain>
    </source>
</reference>
<proteinExistence type="predicted"/>
<evidence type="ECO:0000313" key="2">
    <source>
        <dbReference type="Proteomes" id="UP000252139"/>
    </source>
</evidence>
<protein>
    <submittedName>
        <fullName evidence="1">Uncharacterized protein</fullName>
    </submittedName>
</protein>
<gene>
    <name evidence="1" type="ORF">CU097_002418</name>
</gene>
<dbReference type="AlphaFoldDB" id="A0A367INK3"/>